<dbReference type="Proteomes" id="UP000016931">
    <property type="component" value="Unassembled WGS sequence"/>
</dbReference>
<proteinExistence type="predicted"/>
<evidence type="ECO:0000313" key="2">
    <source>
        <dbReference type="EMBL" id="EMF16146.1"/>
    </source>
</evidence>
<dbReference type="RefSeq" id="XP_016764267.1">
    <property type="nucleotide sequence ID" value="XM_016901139.1"/>
</dbReference>
<gene>
    <name evidence="2" type="ORF">SEPMUDRAFT_115192</name>
</gene>
<name>M3C7A5_SPHMS</name>
<keyword evidence="3" id="KW-1185">Reference proteome</keyword>
<evidence type="ECO:0000313" key="3">
    <source>
        <dbReference type="Proteomes" id="UP000016931"/>
    </source>
</evidence>
<dbReference type="GeneID" id="27898276"/>
<accession>M3C7A5</accession>
<sequence>MWSQLLVSALVGALMSKNHHLVLAADNSTSGPDDLAHCLCYKATSDGKIIPEDGATGSLCQQLHDGIPEQNFAGDPLYETYVSHPGTEAEEVHCRHPNIMSDDLRSLFKDGCKQFNRPDYRIDGANCCPLYDPTKSEDENSCSNV</sequence>
<feature type="signal peptide" evidence="1">
    <location>
        <begin position="1"/>
        <end position="24"/>
    </location>
</feature>
<dbReference type="HOGENOM" id="CLU_1788013_0_0_1"/>
<protein>
    <submittedName>
        <fullName evidence="2">Uncharacterized protein</fullName>
    </submittedName>
</protein>
<keyword evidence="1" id="KW-0732">Signal</keyword>
<feature type="chain" id="PRO_5004032570" evidence="1">
    <location>
        <begin position="25"/>
        <end position="145"/>
    </location>
</feature>
<dbReference type="EMBL" id="KB456261">
    <property type="protein sequence ID" value="EMF16146.1"/>
    <property type="molecule type" value="Genomic_DNA"/>
</dbReference>
<dbReference type="AlphaFoldDB" id="M3C7A5"/>
<reference evidence="2 3" key="1">
    <citation type="journal article" date="2012" name="PLoS Pathog.">
        <title>Diverse lifestyles and strategies of plant pathogenesis encoded in the genomes of eighteen Dothideomycetes fungi.</title>
        <authorList>
            <person name="Ohm R.A."/>
            <person name="Feau N."/>
            <person name="Henrissat B."/>
            <person name="Schoch C.L."/>
            <person name="Horwitz B.A."/>
            <person name="Barry K.W."/>
            <person name="Condon B.J."/>
            <person name="Copeland A.C."/>
            <person name="Dhillon B."/>
            <person name="Glaser F."/>
            <person name="Hesse C.N."/>
            <person name="Kosti I."/>
            <person name="LaButti K."/>
            <person name="Lindquist E.A."/>
            <person name="Lucas S."/>
            <person name="Salamov A.A."/>
            <person name="Bradshaw R.E."/>
            <person name="Ciuffetti L."/>
            <person name="Hamelin R.C."/>
            <person name="Kema G.H.J."/>
            <person name="Lawrence C."/>
            <person name="Scott J.A."/>
            <person name="Spatafora J.W."/>
            <person name="Turgeon B.G."/>
            <person name="de Wit P.J.G.M."/>
            <person name="Zhong S."/>
            <person name="Goodwin S.B."/>
            <person name="Grigoriev I.V."/>
        </authorList>
    </citation>
    <scope>NUCLEOTIDE SEQUENCE [LARGE SCALE GENOMIC DNA]</scope>
    <source>
        <strain evidence="2 3">SO2202</strain>
    </source>
</reference>
<evidence type="ECO:0000256" key="1">
    <source>
        <dbReference type="SAM" id="SignalP"/>
    </source>
</evidence>
<organism evidence="2 3">
    <name type="scientific">Sphaerulina musiva (strain SO2202)</name>
    <name type="common">Poplar stem canker fungus</name>
    <name type="synonym">Septoria musiva</name>
    <dbReference type="NCBI Taxonomy" id="692275"/>
    <lineage>
        <taxon>Eukaryota</taxon>
        <taxon>Fungi</taxon>
        <taxon>Dikarya</taxon>
        <taxon>Ascomycota</taxon>
        <taxon>Pezizomycotina</taxon>
        <taxon>Dothideomycetes</taxon>
        <taxon>Dothideomycetidae</taxon>
        <taxon>Mycosphaerellales</taxon>
        <taxon>Mycosphaerellaceae</taxon>
        <taxon>Sphaerulina</taxon>
    </lineage>
</organism>